<dbReference type="GO" id="GO:0007094">
    <property type="term" value="P:mitotic spindle assembly checkpoint signaling"/>
    <property type="evidence" value="ECO:0007669"/>
    <property type="project" value="TreeGrafter"/>
</dbReference>
<dbReference type="GO" id="GO:0005654">
    <property type="term" value="C:nucleoplasm"/>
    <property type="evidence" value="ECO:0007669"/>
    <property type="project" value="TreeGrafter"/>
</dbReference>
<keyword evidence="3" id="KW-0132">Cell division</keyword>
<feature type="domain" description="HORMA" evidence="8">
    <location>
        <begin position="40"/>
        <end position="129"/>
    </location>
</feature>
<keyword evidence="10" id="KW-1185">Reference proteome</keyword>
<dbReference type="InterPro" id="IPR045091">
    <property type="entry name" value="Mad2-like"/>
</dbReference>
<feature type="non-terminal residue" evidence="9">
    <location>
        <position position="129"/>
    </location>
</feature>
<evidence type="ECO:0000313" key="9">
    <source>
        <dbReference type="EMBL" id="KAG0147475.1"/>
    </source>
</evidence>
<gene>
    <name evidence="9" type="ORF">CROQUDRAFT_42803</name>
</gene>
<evidence type="ECO:0000256" key="4">
    <source>
        <dbReference type="ARBA" id="ARBA00022776"/>
    </source>
</evidence>
<accession>A0A9P6TDA0</accession>
<feature type="region of interest" description="Disordered" evidence="7">
    <location>
        <begin position="1"/>
        <end position="21"/>
    </location>
</feature>
<evidence type="ECO:0000256" key="5">
    <source>
        <dbReference type="ARBA" id="ARBA00023242"/>
    </source>
</evidence>
<dbReference type="GO" id="GO:0000776">
    <property type="term" value="C:kinetochore"/>
    <property type="evidence" value="ECO:0007669"/>
    <property type="project" value="TreeGrafter"/>
</dbReference>
<dbReference type="SUPFAM" id="SSF56019">
    <property type="entry name" value="The spindle assembly checkpoint protein mad2"/>
    <property type="match status" value="1"/>
</dbReference>
<keyword evidence="5" id="KW-0539">Nucleus</keyword>
<evidence type="ECO:0000256" key="6">
    <source>
        <dbReference type="ARBA" id="ARBA00023306"/>
    </source>
</evidence>
<keyword evidence="6" id="KW-0131">Cell cycle</keyword>
<evidence type="ECO:0000256" key="1">
    <source>
        <dbReference type="ARBA" id="ARBA00004123"/>
    </source>
</evidence>
<protein>
    <recommendedName>
        <fullName evidence="8">HORMA domain-containing protein</fullName>
    </recommendedName>
</protein>
<dbReference type="InterPro" id="IPR036570">
    <property type="entry name" value="HORMA_dom_sf"/>
</dbReference>
<dbReference type="InterPro" id="IPR003511">
    <property type="entry name" value="HORMA_dom"/>
</dbReference>
<dbReference type="Proteomes" id="UP000886653">
    <property type="component" value="Unassembled WGS sequence"/>
</dbReference>
<comment type="subcellular location">
    <subcellularLocation>
        <location evidence="1">Nucleus</location>
    </subcellularLocation>
</comment>
<dbReference type="Gene3D" id="3.30.900.10">
    <property type="entry name" value="HORMA domain"/>
    <property type="match status" value="1"/>
</dbReference>
<reference evidence="9" key="1">
    <citation type="submission" date="2013-11" db="EMBL/GenBank/DDBJ databases">
        <title>Genome sequence of the fusiform rust pathogen reveals effectors for host alternation and coevolution with pine.</title>
        <authorList>
            <consortium name="DOE Joint Genome Institute"/>
            <person name="Smith K."/>
            <person name="Pendleton A."/>
            <person name="Kubisiak T."/>
            <person name="Anderson C."/>
            <person name="Salamov A."/>
            <person name="Aerts A."/>
            <person name="Riley R."/>
            <person name="Clum A."/>
            <person name="Lindquist E."/>
            <person name="Ence D."/>
            <person name="Campbell M."/>
            <person name="Kronenberg Z."/>
            <person name="Feau N."/>
            <person name="Dhillon B."/>
            <person name="Hamelin R."/>
            <person name="Burleigh J."/>
            <person name="Smith J."/>
            <person name="Yandell M."/>
            <person name="Nelson C."/>
            <person name="Grigoriev I."/>
            <person name="Davis J."/>
        </authorList>
    </citation>
    <scope>NUCLEOTIDE SEQUENCE</scope>
    <source>
        <strain evidence="9">G11</strain>
    </source>
</reference>
<evidence type="ECO:0000256" key="7">
    <source>
        <dbReference type="SAM" id="MobiDB-lite"/>
    </source>
</evidence>
<evidence type="ECO:0000256" key="2">
    <source>
        <dbReference type="ARBA" id="ARBA00010348"/>
    </source>
</evidence>
<dbReference type="GO" id="GO:0005737">
    <property type="term" value="C:cytoplasm"/>
    <property type="evidence" value="ECO:0007669"/>
    <property type="project" value="TreeGrafter"/>
</dbReference>
<dbReference type="AlphaFoldDB" id="A0A9P6TDA0"/>
<evidence type="ECO:0000259" key="8">
    <source>
        <dbReference type="PROSITE" id="PS50815"/>
    </source>
</evidence>
<name>A0A9P6TDA0_9BASI</name>
<organism evidence="9 10">
    <name type="scientific">Cronartium quercuum f. sp. fusiforme G11</name>
    <dbReference type="NCBI Taxonomy" id="708437"/>
    <lineage>
        <taxon>Eukaryota</taxon>
        <taxon>Fungi</taxon>
        <taxon>Dikarya</taxon>
        <taxon>Basidiomycota</taxon>
        <taxon>Pucciniomycotina</taxon>
        <taxon>Pucciniomycetes</taxon>
        <taxon>Pucciniales</taxon>
        <taxon>Coleosporiaceae</taxon>
        <taxon>Cronartium</taxon>
    </lineage>
</organism>
<dbReference type="PANTHER" id="PTHR11842">
    <property type="entry name" value="MITOTIC SPINDLE ASSEMBLY CHECKPOINT PROTEIN MAD2"/>
    <property type="match status" value="1"/>
</dbReference>
<dbReference type="GO" id="GO:0051301">
    <property type="term" value="P:cell division"/>
    <property type="evidence" value="ECO:0007669"/>
    <property type="project" value="UniProtKB-KW"/>
</dbReference>
<dbReference type="Pfam" id="PF02301">
    <property type="entry name" value="HORMA"/>
    <property type="match status" value="1"/>
</dbReference>
<dbReference type="OrthoDB" id="1806at2759"/>
<comment type="similarity">
    <text evidence="2">Belongs to the MAD2 family.</text>
</comment>
<dbReference type="PANTHER" id="PTHR11842:SF11">
    <property type="entry name" value="MITOTIC SPINDLE ASSEMBLY CHECKPOINT PROTEIN MAD2A"/>
    <property type="match status" value="1"/>
</dbReference>
<dbReference type="PROSITE" id="PS50815">
    <property type="entry name" value="HORMA"/>
    <property type="match status" value="1"/>
</dbReference>
<sequence length="129" mass="15229">MRPPPRKPTTNTNTNTSTTATKTRTKVLNKVNTQQSISLKGSTTIISDYFHYALNTILFQRSIYDQNEFKMVKKFGLQMMLFEDQSMINYLDQINSQLKDWLMTNKLKKLVLVIIEKQTNEIIERWEFD</sequence>
<comment type="caution">
    <text evidence="9">The sequence shown here is derived from an EMBL/GenBank/DDBJ whole genome shotgun (WGS) entry which is preliminary data.</text>
</comment>
<dbReference type="EMBL" id="MU167247">
    <property type="protein sequence ID" value="KAG0147475.1"/>
    <property type="molecule type" value="Genomic_DNA"/>
</dbReference>
<feature type="compositionally biased region" description="Low complexity" evidence="7">
    <location>
        <begin position="8"/>
        <end position="21"/>
    </location>
</feature>
<evidence type="ECO:0000313" key="10">
    <source>
        <dbReference type="Proteomes" id="UP000886653"/>
    </source>
</evidence>
<proteinExistence type="inferred from homology"/>
<evidence type="ECO:0000256" key="3">
    <source>
        <dbReference type="ARBA" id="ARBA00022618"/>
    </source>
</evidence>
<keyword evidence="4" id="KW-0498">Mitosis</keyword>